<protein>
    <recommendedName>
        <fullName evidence="4">Altered inheritance of mitochondria protein 11</fullName>
    </recommendedName>
</protein>
<feature type="compositionally biased region" description="Basic and acidic residues" evidence="5">
    <location>
        <begin position="237"/>
        <end position="256"/>
    </location>
</feature>
<evidence type="ECO:0000256" key="1">
    <source>
        <dbReference type="ARBA" id="ARBA00022692"/>
    </source>
</evidence>
<organism evidence="6 7">
    <name type="scientific">Humicola insolens</name>
    <name type="common">Soft-rot fungus</name>
    <dbReference type="NCBI Taxonomy" id="85995"/>
    <lineage>
        <taxon>Eukaryota</taxon>
        <taxon>Fungi</taxon>
        <taxon>Dikarya</taxon>
        <taxon>Ascomycota</taxon>
        <taxon>Pezizomycotina</taxon>
        <taxon>Sordariomycetes</taxon>
        <taxon>Sordariomycetidae</taxon>
        <taxon>Sordariales</taxon>
        <taxon>Chaetomiaceae</taxon>
        <taxon>Mycothermus</taxon>
    </lineage>
</organism>
<proteinExistence type="inferred from homology"/>
<evidence type="ECO:0000256" key="4">
    <source>
        <dbReference type="RuleBase" id="RU367098"/>
    </source>
</evidence>
<evidence type="ECO:0000313" key="7">
    <source>
        <dbReference type="Proteomes" id="UP001583172"/>
    </source>
</evidence>
<keyword evidence="2" id="KW-1133">Transmembrane helix</keyword>
<dbReference type="EMBL" id="JAZGSY010000326">
    <property type="protein sequence ID" value="KAL1837127.1"/>
    <property type="molecule type" value="Genomic_DNA"/>
</dbReference>
<comment type="subcellular location">
    <subcellularLocation>
        <location evidence="4">Membrane</location>
        <topology evidence="4">Multi-pass membrane protein</topology>
    </subcellularLocation>
</comment>
<dbReference type="PANTHER" id="PTHR39136">
    <property type="entry name" value="ALTERED INHERITANCE OF MITOCHONDRIA PROTEIN 11"/>
    <property type="match status" value="1"/>
</dbReference>
<evidence type="ECO:0000313" key="6">
    <source>
        <dbReference type="EMBL" id="KAL1837127.1"/>
    </source>
</evidence>
<evidence type="ECO:0000256" key="3">
    <source>
        <dbReference type="ARBA" id="ARBA00023136"/>
    </source>
</evidence>
<feature type="compositionally biased region" description="Low complexity" evidence="5">
    <location>
        <begin position="35"/>
        <end position="50"/>
    </location>
</feature>
<feature type="region of interest" description="Disordered" evidence="5">
    <location>
        <begin position="230"/>
        <end position="256"/>
    </location>
</feature>
<dbReference type="PANTHER" id="PTHR39136:SF1">
    <property type="entry name" value="ALTERED INHERITANCE OF MITOCHONDRIA PROTEIN 11"/>
    <property type="match status" value="1"/>
</dbReference>
<comment type="caution">
    <text evidence="6">The sequence shown here is derived from an EMBL/GenBank/DDBJ whole genome shotgun (WGS) entry which is preliminary data.</text>
</comment>
<name>A0ABR3V5T4_HUMIN</name>
<dbReference type="InterPro" id="IPR038814">
    <property type="entry name" value="AIM11"/>
</dbReference>
<reference evidence="6 7" key="1">
    <citation type="journal article" date="2024" name="Commun. Biol.">
        <title>Comparative genomic analysis of thermophilic fungi reveals convergent evolutionary adaptations and gene losses.</title>
        <authorList>
            <person name="Steindorff A.S."/>
            <person name="Aguilar-Pontes M.V."/>
            <person name="Robinson A.J."/>
            <person name="Andreopoulos B."/>
            <person name="LaButti K."/>
            <person name="Kuo A."/>
            <person name="Mondo S."/>
            <person name="Riley R."/>
            <person name="Otillar R."/>
            <person name="Haridas S."/>
            <person name="Lipzen A."/>
            <person name="Grimwood J."/>
            <person name="Schmutz J."/>
            <person name="Clum A."/>
            <person name="Reid I.D."/>
            <person name="Moisan M.C."/>
            <person name="Butler G."/>
            <person name="Nguyen T.T.M."/>
            <person name="Dewar K."/>
            <person name="Conant G."/>
            <person name="Drula E."/>
            <person name="Henrissat B."/>
            <person name="Hansel C."/>
            <person name="Singer S."/>
            <person name="Hutchinson M.I."/>
            <person name="de Vries R.P."/>
            <person name="Natvig D.O."/>
            <person name="Powell A.J."/>
            <person name="Tsang A."/>
            <person name="Grigoriev I.V."/>
        </authorList>
    </citation>
    <scope>NUCLEOTIDE SEQUENCE [LARGE SCALE GENOMIC DNA]</scope>
    <source>
        <strain evidence="6 7">CBS 620.91</strain>
    </source>
</reference>
<feature type="compositionally biased region" description="Pro residues" evidence="5">
    <location>
        <begin position="23"/>
        <end position="34"/>
    </location>
</feature>
<sequence length="256" mass="27643">MLIKWLVSTAFGIDTNPQNNQTPTPPSSTTPPTPASGTPPSTSQSTTTPTPTTPPQPASKYAAPLDERPPYPDILSRRSLRQLGLMLGGAGFLYWSVMVSRRAAVRHHLASQLRFFTGHHEYLALRGMGLKDLPHHPSLPSIGQRREPFLAVEALGLASLNLMSFAIMAVGGLSWAFDVSELEDLRKYSRRSLARSVERQIMREAGEGGNSEDAEAESDVVEWFGRTFGVMGGPGEGAKEEKKEGEGGKGGDSKEG</sequence>
<keyword evidence="3" id="KW-0472">Membrane</keyword>
<gene>
    <name evidence="4" type="primary">AIM11</name>
    <name evidence="6" type="ORF">VTJ49DRAFT_4225</name>
</gene>
<evidence type="ECO:0000256" key="2">
    <source>
        <dbReference type="ARBA" id="ARBA00022989"/>
    </source>
</evidence>
<keyword evidence="1" id="KW-0812">Transmembrane</keyword>
<comment type="similarity">
    <text evidence="4">Belongs to the AIM11 family.</text>
</comment>
<keyword evidence="7" id="KW-1185">Reference proteome</keyword>
<evidence type="ECO:0000256" key="5">
    <source>
        <dbReference type="SAM" id="MobiDB-lite"/>
    </source>
</evidence>
<accession>A0ABR3V5T4</accession>
<dbReference type="Proteomes" id="UP001583172">
    <property type="component" value="Unassembled WGS sequence"/>
</dbReference>
<feature type="region of interest" description="Disordered" evidence="5">
    <location>
        <begin position="13"/>
        <end position="73"/>
    </location>
</feature>